<proteinExistence type="predicted"/>
<feature type="compositionally biased region" description="Acidic residues" evidence="1">
    <location>
        <begin position="15"/>
        <end position="26"/>
    </location>
</feature>
<dbReference type="Proteomes" id="UP001219525">
    <property type="component" value="Unassembled WGS sequence"/>
</dbReference>
<keyword evidence="3" id="KW-1185">Reference proteome</keyword>
<dbReference type="InterPro" id="IPR041078">
    <property type="entry name" value="Plavaka"/>
</dbReference>
<comment type="caution">
    <text evidence="2">The sequence shown here is derived from an EMBL/GenBank/DDBJ whole genome shotgun (WGS) entry which is preliminary data.</text>
</comment>
<accession>A0AAD6VGQ6</accession>
<sequence length="880" mass="100084">MLPDCSADPLNHDDDTSEPEYNDTDNLDAGVAIDMDMSPNATGRSPLTLTLTMMTWTCRIPGSRSRSRLNLWCKVPILMVPMLLRHHYPLTTSMSKLVLSNVRMSQSLAGQQQVDARPWAPFGSRIDWAVVRWGKLRGSTSTVFSDLLAISGVRNKFRLSYRTSAELNNIIDGSLSRGRPPFEHQKIFNVYFHDVLWCVRALYGDPEFANCLINLPKRHHTDEQKLIRLWHDMHTDEWWWNTQQVLEERQRSATVLPVIISMDKTQTIMFRNKSAYPVYMMLGNILKAIHCKPSRQAYILVGYLPTTCLGHIKVAAEHCRALILAPLKQAGLDGLEVSSGDGMVQRGHPIVASFSGDYPEQCLAVGCKFGECLTCPARPDELGDLAALYKPRDLDVVLSALALADGDATVFTRPCAAAGIKPIFRPFWEELSFVNIYLSITPDILHQLLQGMLKHVVSWIKDVYGPVELDARCRWLPPSHNIRLFLKGITTLSHVSSTEHSQICQILLGLIVDLPLPGGQSPARLVRAVRTILDFLYHSEYPIHSSETVTLLTADLERFHGNKSIFVELGIRDHFNLPKLHNLFGTLDNFNTEHTERLHINFTKDAYRATNRKNKYTQMTIWLERREKILHHKKFVRWRLAGSPSPTLTKHPSAYGVNFAALADRYGAEFFQDVFARFVVAFKNPTVSSRQLEHLADEYIILFQSVSVYHKIKFWNEDVFGRENASDSLDVIHIKPGYINKRGRAIAGQFDTALMNDGTGAHLGVMGYRVGQVRVVFTLSKSTLDYIFPNARLPKYLAYNEWFSNFSNAPQPNHGMYHINRRPEHITSIIPVEKIRRSVHLYPEFGAVAPRDWTSANVLEYCMQFYVSPWSDRHAYVTLA</sequence>
<dbReference type="EMBL" id="JARJCW010000024">
    <property type="protein sequence ID" value="KAJ7212297.1"/>
    <property type="molecule type" value="Genomic_DNA"/>
</dbReference>
<reference evidence="2" key="1">
    <citation type="submission" date="2023-03" db="EMBL/GenBank/DDBJ databases">
        <title>Massive genome expansion in bonnet fungi (Mycena s.s.) driven by repeated elements and novel gene families across ecological guilds.</title>
        <authorList>
            <consortium name="Lawrence Berkeley National Laboratory"/>
            <person name="Harder C.B."/>
            <person name="Miyauchi S."/>
            <person name="Viragh M."/>
            <person name="Kuo A."/>
            <person name="Thoen E."/>
            <person name="Andreopoulos B."/>
            <person name="Lu D."/>
            <person name="Skrede I."/>
            <person name="Drula E."/>
            <person name="Henrissat B."/>
            <person name="Morin E."/>
            <person name="Kohler A."/>
            <person name="Barry K."/>
            <person name="LaButti K."/>
            <person name="Morin E."/>
            <person name="Salamov A."/>
            <person name="Lipzen A."/>
            <person name="Mereny Z."/>
            <person name="Hegedus B."/>
            <person name="Baldrian P."/>
            <person name="Stursova M."/>
            <person name="Weitz H."/>
            <person name="Taylor A."/>
            <person name="Grigoriev I.V."/>
            <person name="Nagy L.G."/>
            <person name="Martin F."/>
            <person name="Kauserud H."/>
        </authorList>
    </citation>
    <scope>NUCLEOTIDE SEQUENCE</scope>
    <source>
        <strain evidence="2">9144</strain>
    </source>
</reference>
<protein>
    <submittedName>
        <fullName evidence="2">Uncharacterized protein</fullName>
    </submittedName>
</protein>
<dbReference type="Pfam" id="PF18759">
    <property type="entry name" value="Plavaka"/>
    <property type="match status" value="1"/>
</dbReference>
<evidence type="ECO:0000313" key="2">
    <source>
        <dbReference type="EMBL" id="KAJ7212297.1"/>
    </source>
</evidence>
<evidence type="ECO:0000313" key="3">
    <source>
        <dbReference type="Proteomes" id="UP001219525"/>
    </source>
</evidence>
<dbReference type="AlphaFoldDB" id="A0AAD6VGQ6"/>
<organism evidence="2 3">
    <name type="scientific">Mycena pura</name>
    <dbReference type="NCBI Taxonomy" id="153505"/>
    <lineage>
        <taxon>Eukaryota</taxon>
        <taxon>Fungi</taxon>
        <taxon>Dikarya</taxon>
        <taxon>Basidiomycota</taxon>
        <taxon>Agaricomycotina</taxon>
        <taxon>Agaricomycetes</taxon>
        <taxon>Agaricomycetidae</taxon>
        <taxon>Agaricales</taxon>
        <taxon>Marasmiineae</taxon>
        <taxon>Mycenaceae</taxon>
        <taxon>Mycena</taxon>
    </lineage>
</organism>
<gene>
    <name evidence="2" type="ORF">GGX14DRAFT_534532</name>
</gene>
<evidence type="ECO:0000256" key="1">
    <source>
        <dbReference type="SAM" id="MobiDB-lite"/>
    </source>
</evidence>
<feature type="region of interest" description="Disordered" evidence="1">
    <location>
        <begin position="1"/>
        <end position="26"/>
    </location>
</feature>
<name>A0AAD6VGQ6_9AGAR</name>